<dbReference type="Pfam" id="PF07748">
    <property type="entry name" value="Glyco_hydro_38C"/>
    <property type="match status" value="1"/>
</dbReference>
<dbReference type="Pfam" id="PF22907">
    <property type="entry name" value="Ams1-like_1st"/>
    <property type="match status" value="1"/>
</dbReference>
<sequence length="1042" mass="116972">MLLKVERETERCKRVMRERVQPHIHQVLGECTVSAFMNPGEPEDSREFLARVGQGMVDFQPLEPGEPWGTSWGTTWMKVEGQLPMRLPEGRPIELIFNLGWLQWPVGGHIEAMVYRPDGTVIKALHPRNFWMPLVDTEGNPDSVVQDDGSFTIYVEGAYNPNIPSFTVTELGTKPTGKADERYEFRSIDITALDRKMQDYWVDLDVVSSAVESLNSDDSRRIKLAKAMQRSINLWDERDYSTLEPAMQALSKVLPIPANHSAMTLGAMGHAHIDSAWLWPVRETKRKVARTVSNVLALMDQDPDFTFAMSSAQQYEWLEQCHPDLFERVRQRVAEGRFVPVGGMWVEADGMVPSGESLIRQISFGKRYFKEKFNVVPQGVWLPDSFGYTGAWPQIAKRSGYSWFLTQKLNWNDTTRLPHQSFMWEGVDGSQIFTHFPPADKYDSDMSAKDLAYVQRNYKDKDLSDRGILLFGYGDGGGGPTRDMALRERRFRDFEGLPKVEYDNPDSFFRKLESEMREEAGQEMPSWKGELYLELHRKTLTSQQDMKRGCRMEESWLRTVEYLGLLASLYSEDYQYPTEELNSIWKTLLLNQFHDILPGSSIEWVYTVARKEYQRDLVRLRELADAAIEAIAQANPEAKRVDHARICQFSLQAGQAWRPVAESSLSAGRDQAAVDSRSNEDGSVELDNGLLKVRIEPDGTVSSLRDVRQNRELVAEGARLGCYEILKDEPGMFDAWDVERDAFLCASGLNQGSISSLSQEAGGAVVVVAEHRYRETSIRTSIRLRPGVCSLDFHADVDWRVPEKLLKVDLPLAVEASRAQYECQYGLISRPIAKNTAGDEAMFESCTHRFVRIADSSYGVGVVNGSTYGSDVAPLRTASGLNSGTMLRLSLLAAPTAPDPRADLGAHEFDWSVVPSIETAQSLAAAAWINAPELDGLPDLPAPVSLDLIQGTAQIDWMKLADDDSGDIIVRLYEAAGSQARAKLRVGDSLASATVQETNTLEMDEHYEDEPNALSASGRSPAQAAVITLEPFQLCTLRIERD</sequence>
<comment type="caution">
    <text evidence="6">The sequence shown here is derived from an EMBL/GenBank/DDBJ whole genome shotgun (WGS) entry which is preliminary data.</text>
</comment>
<dbReference type="OrthoDB" id="9772207at2"/>
<feature type="domain" description="Glycoside hydrolase family 38 central" evidence="5">
    <location>
        <begin position="534"/>
        <end position="613"/>
    </location>
</feature>
<dbReference type="EMBL" id="PDCG01000001">
    <property type="protein sequence ID" value="RBP98538.1"/>
    <property type="molecule type" value="Genomic_DNA"/>
</dbReference>
<dbReference type="InterPro" id="IPR000602">
    <property type="entry name" value="Glyco_hydro_38_N"/>
</dbReference>
<evidence type="ECO:0000256" key="2">
    <source>
        <dbReference type="ARBA" id="ARBA00022723"/>
    </source>
</evidence>
<accession>A0A366KBH3</accession>
<dbReference type="GO" id="GO:0004559">
    <property type="term" value="F:alpha-mannosidase activity"/>
    <property type="evidence" value="ECO:0007669"/>
    <property type="project" value="InterPro"/>
</dbReference>
<dbReference type="SMART" id="SM00872">
    <property type="entry name" value="Alpha-mann_mid"/>
    <property type="match status" value="1"/>
</dbReference>
<dbReference type="AlphaFoldDB" id="A0A366KBH3"/>
<dbReference type="Gene3D" id="3.20.110.10">
    <property type="entry name" value="Glycoside hydrolase 38, N terminal domain"/>
    <property type="match status" value="1"/>
</dbReference>
<dbReference type="CDD" id="cd10789">
    <property type="entry name" value="GH38N_AMII_ER_cytosolic"/>
    <property type="match status" value="1"/>
</dbReference>
<dbReference type="GO" id="GO:0006013">
    <property type="term" value="P:mannose metabolic process"/>
    <property type="evidence" value="ECO:0007669"/>
    <property type="project" value="InterPro"/>
</dbReference>
<evidence type="ECO:0000259" key="5">
    <source>
        <dbReference type="SMART" id="SM00872"/>
    </source>
</evidence>
<dbReference type="Gene3D" id="1.20.1270.50">
    <property type="entry name" value="Glycoside hydrolase family 38, central domain"/>
    <property type="match status" value="1"/>
</dbReference>
<dbReference type="InterPro" id="IPR054723">
    <property type="entry name" value="Ams1-like_N"/>
</dbReference>
<dbReference type="PANTHER" id="PTHR46017:SF1">
    <property type="entry name" value="ALPHA-MANNOSIDASE 2C1"/>
    <property type="match status" value="1"/>
</dbReference>
<keyword evidence="2" id="KW-0479">Metal-binding</keyword>
<dbReference type="Gene3D" id="2.70.98.30">
    <property type="entry name" value="Golgi alpha-mannosidase II, domain 4"/>
    <property type="match status" value="1"/>
</dbReference>
<dbReference type="InterPro" id="IPR028995">
    <property type="entry name" value="Glyco_hydro_57/38_cen_sf"/>
</dbReference>
<dbReference type="FunFam" id="1.20.1270.50:FF:000004">
    <property type="entry name" value="alpha-mannosidase 2C1 isoform X1"/>
    <property type="match status" value="1"/>
</dbReference>
<dbReference type="InterPro" id="IPR011330">
    <property type="entry name" value="Glyco_hydro/deAcase_b/a-brl"/>
</dbReference>
<dbReference type="InterPro" id="IPR011013">
    <property type="entry name" value="Gal_mutarotase_sf_dom"/>
</dbReference>
<dbReference type="GO" id="GO:0046872">
    <property type="term" value="F:metal ion binding"/>
    <property type="evidence" value="ECO:0007669"/>
    <property type="project" value="UniProtKB-KW"/>
</dbReference>
<dbReference type="GO" id="GO:0030246">
    <property type="term" value="F:carbohydrate binding"/>
    <property type="evidence" value="ECO:0007669"/>
    <property type="project" value="InterPro"/>
</dbReference>
<dbReference type="SUPFAM" id="SSF88688">
    <property type="entry name" value="Families 57/38 glycoside transferase middle domain"/>
    <property type="match status" value="1"/>
</dbReference>
<dbReference type="InterPro" id="IPR027291">
    <property type="entry name" value="Glyco_hydro_38_N_sf"/>
</dbReference>
<dbReference type="FunFam" id="3.20.110.10:FF:000002">
    <property type="entry name" value="alpha-mannosidase 2C1 isoform X1"/>
    <property type="match status" value="1"/>
</dbReference>
<name>A0A366KBH3_9BIFI</name>
<comment type="similarity">
    <text evidence="1">Belongs to the glycosyl hydrolase 38 family.</text>
</comment>
<dbReference type="Pfam" id="PF01074">
    <property type="entry name" value="Glyco_hydro_38N"/>
    <property type="match status" value="1"/>
</dbReference>
<proteinExistence type="inferred from homology"/>
<dbReference type="Pfam" id="PF09261">
    <property type="entry name" value="Alpha-mann_mid"/>
    <property type="match status" value="1"/>
</dbReference>
<dbReference type="RefSeq" id="WP_113859511.1">
    <property type="nucleotide sequence ID" value="NZ_PDCG01000001.1"/>
</dbReference>
<dbReference type="InterPro" id="IPR015341">
    <property type="entry name" value="Glyco_hydro_38_cen"/>
</dbReference>
<organism evidence="6 7">
    <name type="scientific">Bifidobacterium aemilianum</name>
    <dbReference type="NCBI Taxonomy" id="2493120"/>
    <lineage>
        <taxon>Bacteria</taxon>
        <taxon>Bacillati</taxon>
        <taxon>Actinomycetota</taxon>
        <taxon>Actinomycetes</taxon>
        <taxon>Bifidobacteriales</taxon>
        <taxon>Bifidobacteriaceae</taxon>
        <taxon>Bifidobacterium</taxon>
    </lineage>
</organism>
<evidence type="ECO:0000313" key="6">
    <source>
        <dbReference type="EMBL" id="RBP98538.1"/>
    </source>
</evidence>
<evidence type="ECO:0000256" key="1">
    <source>
        <dbReference type="ARBA" id="ARBA00009792"/>
    </source>
</evidence>
<dbReference type="InterPro" id="IPR037094">
    <property type="entry name" value="Glyco_hydro_38_cen_sf"/>
</dbReference>
<evidence type="ECO:0000313" key="7">
    <source>
        <dbReference type="Proteomes" id="UP000252530"/>
    </source>
</evidence>
<keyword evidence="7" id="KW-1185">Reference proteome</keyword>
<dbReference type="PANTHER" id="PTHR46017">
    <property type="entry name" value="ALPHA-MANNOSIDASE 2C1"/>
    <property type="match status" value="1"/>
</dbReference>
<protein>
    <submittedName>
        <fullName evidence="6">Alpha-mannosidase</fullName>
    </submittedName>
</protein>
<dbReference type="InterPro" id="IPR041147">
    <property type="entry name" value="GH38_C"/>
</dbReference>
<dbReference type="SUPFAM" id="SSF74650">
    <property type="entry name" value="Galactose mutarotase-like"/>
    <property type="match status" value="1"/>
</dbReference>
<dbReference type="SUPFAM" id="SSF88713">
    <property type="entry name" value="Glycoside hydrolase/deacetylase"/>
    <property type="match status" value="1"/>
</dbReference>
<dbReference type="Pfam" id="PF17677">
    <property type="entry name" value="Glyco_hydro38C2"/>
    <property type="match status" value="1"/>
</dbReference>
<dbReference type="Proteomes" id="UP000252530">
    <property type="component" value="Unassembled WGS sequence"/>
</dbReference>
<dbReference type="InterPro" id="IPR011682">
    <property type="entry name" value="Glyco_hydro_38_C"/>
</dbReference>
<evidence type="ECO:0000256" key="4">
    <source>
        <dbReference type="ARBA" id="ARBA00023295"/>
    </source>
</evidence>
<keyword evidence="4" id="KW-0326">Glycosidase</keyword>
<dbReference type="GO" id="GO:0009313">
    <property type="term" value="P:oligosaccharide catabolic process"/>
    <property type="evidence" value="ECO:0007669"/>
    <property type="project" value="TreeGrafter"/>
</dbReference>
<keyword evidence="3" id="KW-0378">Hydrolase</keyword>
<gene>
    <name evidence="6" type="ORF">CRD60_01385</name>
</gene>
<reference evidence="6 7" key="1">
    <citation type="submission" date="2017-10" db="EMBL/GenBank/DDBJ databases">
        <title>Bifidobacterium xylocopum sp. nov. and Bifidobacterium aemilianum sp. nov., from the carpenter bee (Xylocopa violacea) digestive tract.</title>
        <authorList>
            <person name="Alberoni D."/>
            <person name="Baffoni L."/>
            <person name="Di Gioia D."/>
            <person name="Gaggia F."/>
            <person name="Biavati B."/>
        </authorList>
    </citation>
    <scope>NUCLEOTIDE SEQUENCE [LARGE SCALE GENOMIC DNA]</scope>
    <source>
        <strain evidence="6 7">XV10</strain>
    </source>
</reference>
<evidence type="ECO:0000256" key="3">
    <source>
        <dbReference type="ARBA" id="ARBA00022801"/>
    </source>
</evidence>